<evidence type="ECO:0000313" key="2">
    <source>
        <dbReference type="Proteomes" id="UP000196074"/>
    </source>
</evidence>
<protein>
    <submittedName>
        <fullName evidence="1">Uncharacterized protein</fullName>
    </submittedName>
</protein>
<accession>A0A0H2Q927</accession>
<dbReference type="Proteomes" id="UP000196074">
    <property type="component" value="Unassembled WGS sequence"/>
</dbReference>
<reference evidence="2" key="1">
    <citation type="submission" date="2017-04" db="EMBL/GenBank/DDBJ databases">
        <title>Function of individual gut microbiota members based on whole genome sequencing of pure cultures obtained from chicken caecum.</title>
        <authorList>
            <person name="Medvecky M."/>
            <person name="Cejkova D."/>
            <person name="Polansky O."/>
            <person name="Karasova D."/>
            <person name="Kubasova T."/>
            <person name="Cizek A."/>
            <person name="Rychlik I."/>
        </authorList>
    </citation>
    <scope>NUCLEOTIDE SEQUENCE [LARGE SCALE GENOMIC DNA]</scope>
    <source>
        <strain evidence="2">An144</strain>
    </source>
</reference>
<dbReference type="EMBL" id="NFLC01000001">
    <property type="protein sequence ID" value="OUQ11785.1"/>
    <property type="molecule type" value="Genomic_DNA"/>
</dbReference>
<dbReference type="RefSeq" id="WP_047241962.1">
    <property type="nucleotide sequence ID" value="NZ_LDEA01000026.1"/>
</dbReference>
<name>A0A0H2Q927_9ENTE</name>
<evidence type="ECO:0000313" key="1">
    <source>
        <dbReference type="EMBL" id="OUQ11785.1"/>
    </source>
</evidence>
<comment type="caution">
    <text evidence="1">The sequence shown here is derived from an EMBL/GenBank/DDBJ whole genome shotgun (WGS) entry which is preliminary data.</text>
</comment>
<gene>
    <name evidence="1" type="ORF">B5E88_00145</name>
</gene>
<proteinExistence type="predicted"/>
<sequence>MNDYTDIKRNHFRFPAFSDEDGVKLQDGTFRKPFSFEEDWILTDEDIDRKANRQNKVNTSRRGNKTIAHKAGHSVKQMEELKKHRENLPTYSRHPKAEVTSTGKKNLFGSSHLHATYKVRNEKETPAIHAKPPKTDVFKKSVFEPTYVPASLIPDKKEEVDQSELLNSMQKSKDSYMLFDTEPAPYQVKQEENEPTVKKFKVPSATKDRNNLPKATQEMIAKKKSVLGSLDAMIEEGAKEKRNTKYFE</sequence>
<organism evidence="1 2">
    <name type="scientific">Enterococcus cecorum</name>
    <dbReference type="NCBI Taxonomy" id="44008"/>
    <lineage>
        <taxon>Bacteria</taxon>
        <taxon>Bacillati</taxon>
        <taxon>Bacillota</taxon>
        <taxon>Bacilli</taxon>
        <taxon>Lactobacillales</taxon>
        <taxon>Enterococcaceae</taxon>
        <taxon>Enterococcus</taxon>
    </lineage>
</organism>
<dbReference type="AlphaFoldDB" id="A0A0H2Q927"/>